<dbReference type="PANTHER" id="PTHR43817:SF1">
    <property type="entry name" value="HYDROLASE, FAMILY 43, PUTATIVE (AFU_ORTHOLOGUE AFUA_3G01660)-RELATED"/>
    <property type="match status" value="1"/>
</dbReference>
<feature type="chain" id="PRO_5026929007" evidence="3">
    <location>
        <begin position="28"/>
        <end position="1132"/>
    </location>
</feature>
<dbReference type="GO" id="GO:0016787">
    <property type="term" value="F:hydrolase activity"/>
    <property type="evidence" value="ECO:0007669"/>
    <property type="project" value="UniProtKB-KW"/>
</dbReference>
<dbReference type="NCBIfam" id="NF045579">
    <property type="entry name" value="rhamnoside_JR"/>
    <property type="match status" value="1"/>
</dbReference>
<name>A0A6L8KEH1_9BURK</name>
<dbReference type="EMBL" id="WWCN01000015">
    <property type="protein sequence ID" value="MYM25410.1"/>
    <property type="molecule type" value="Genomic_DNA"/>
</dbReference>
<evidence type="ECO:0000256" key="2">
    <source>
        <dbReference type="ARBA" id="ARBA00022801"/>
    </source>
</evidence>
<dbReference type="SUPFAM" id="SSF49785">
    <property type="entry name" value="Galactose-binding domain-like"/>
    <property type="match status" value="2"/>
</dbReference>
<reference evidence="4 5" key="1">
    <citation type="submission" date="2019-12" db="EMBL/GenBank/DDBJ databases">
        <title>Novel species isolated from a subtropical stream in China.</title>
        <authorList>
            <person name="Lu H."/>
        </authorList>
    </citation>
    <scope>NUCLEOTIDE SEQUENCE [LARGE SCALE GENOMIC DNA]</scope>
    <source>
        <strain evidence="4 5">FT135W</strain>
    </source>
</reference>
<dbReference type="InterPro" id="IPR008979">
    <property type="entry name" value="Galactose-bd-like_sf"/>
</dbReference>
<sequence>MHRNRNGRAPRLLALAAAVGMSCAAYAADPALFQQPPQEARPRVWWHWMNGNVDNKGIKLDLEWMHRIGIGGVHIFDVDLGTAQYVDQPAEFMSPRWLDSVRYTTTEAGKLGMEVAISGGSGWSESGGPWVTPQQGMKKYVWAETKVDGPRHFSGTLAAPPSVSGPFQNIPIHRQSDFAPMPDGSPGGQPYSRQKFTVPQWYADAAVIAYRLPDAEAAAPTRTITASGGTFTAAALDDGDFEHAQKLPLSPDASKPAWLQIEYAQPVRAQAVTLSIGQVQIPDGAIKVSADGVNWETVATLPGSVHSGLSTTTGVRTYAFAERAVRFVRLELGNPARNFLDDVMGKPRQTAHDIAEFSVATTGRVHRYEDKAGFSIAEELESLATPAVAADMAVRSQSVVDLTGKLRADGSLDWDVPAGRWAILRLGYSLTGQTNDPATQQGVGLEVDKLDRAAVTSHFETYLGKMADAKGLSHLMLDSWEANQQNWTTNMLAEFRQRRGYDPLPWLAVLSGRVVDSAEASDRFLWDFRRTIADLISDNHYGVAADVAHKHGMQLYAEAMGVNLPTVGDGLQAKGRVDIPMGEFWDRNPGEKPIPNQVSDIREAASAAHIYGKQLVAAEAFTATPIIPSFSRSPRDLKWIADQYMALGVNRFVIHASPHQPFENRKPGVSLWRFGQHFTRNETWAEQARPWIDYLSRASYMLQQGRAINDIAYFYGEGAPVAAPFAEPDRPGVPAGFGYDYVNAEVLLQRASVREGRIELESGASYRLLVLPSSTTAISLPLLRKLRELVEAGAVILGPKPRSTPGMGDQQELAQIAEAMWGDADGRTVAEHRYGKGKVVSGREIGTVLEGLNVTPDYAFSRQYADSEIVATHRIDKGTEIYFVANQKARAEKFKASFRVSGLQPELWYADSGKTAPAVWREEGGRTIVSLDMEQHGSVFVVFRAAAAVTQATSPETALALVPAVSVTRPLATLSGPWKLDFTPGGGAPASITLPNLASWSASSVDGIKYYSGSATYRRELKADAAWLRKNARILLDLGAVEVMAQVKLNGKPLPLLWKSPYVADVTGLLKPGANALEITVTNLWPNRLIGDAQPGVTQPYTFSTFKPYQADGKLMPSGLLGPVRLLSRSAE</sequence>
<evidence type="ECO:0000313" key="4">
    <source>
        <dbReference type="EMBL" id="MYM25410.1"/>
    </source>
</evidence>
<protein>
    <submittedName>
        <fullName evidence="4">Glycoside hydrolase</fullName>
    </submittedName>
</protein>
<keyword evidence="5" id="KW-1185">Reference proteome</keyword>
<comment type="caution">
    <text evidence="4">The sequence shown here is derived from an EMBL/GenBank/DDBJ whole genome shotgun (WGS) entry which is preliminary data.</text>
</comment>
<evidence type="ECO:0000256" key="3">
    <source>
        <dbReference type="SAM" id="SignalP"/>
    </source>
</evidence>
<dbReference type="PANTHER" id="PTHR43817">
    <property type="entry name" value="GLYCOSYL HYDROLASE"/>
    <property type="match status" value="1"/>
</dbReference>
<dbReference type="PROSITE" id="PS51257">
    <property type="entry name" value="PROKAR_LIPOPROTEIN"/>
    <property type="match status" value="1"/>
</dbReference>
<evidence type="ECO:0000313" key="5">
    <source>
        <dbReference type="Proteomes" id="UP000479335"/>
    </source>
</evidence>
<keyword evidence="2 4" id="KW-0378">Hydrolase</keyword>
<proteinExistence type="predicted"/>
<dbReference type="RefSeq" id="WP_161008857.1">
    <property type="nucleotide sequence ID" value="NZ_WWCN01000015.1"/>
</dbReference>
<organism evidence="4 5">
    <name type="scientific">Duganella flavida</name>
    <dbReference type="NCBI Taxonomy" id="2692175"/>
    <lineage>
        <taxon>Bacteria</taxon>
        <taxon>Pseudomonadati</taxon>
        <taxon>Pseudomonadota</taxon>
        <taxon>Betaproteobacteria</taxon>
        <taxon>Burkholderiales</taxon>
        <taxon>Oxalobacteraceae</taxon>
        <taxon>Telluria group</taxon>
        <taxon>Duganella</taxon>
    </lineage>
</organism>
<feature type="signal peptide" evidence="3">
    <location>
        <begin position="1"/>
        <end position="27"/>
    </location>
</feature>
<dbReference type="Pfam" id="PF17132">
    <property type="entry name" value="Glyco_hydro_106"/>
    <property type="match status" value="1"/>
</dbReference>
<dbReference type="AlphaFoldDB" id="A0A6L8KEH1"/>
<dbReference type="Gene3D" id="2.60.120.260">
    <property type="entry name" value="Galactose-binding domain-like"/>
    <property type="match status" value="2"/>
</dbReference>
<dbReference type="Proteomes" id="UP000479335">
    <property type="component" value="Unassembled WGS sequence"/>
</dbReference>
<accession>A0A6L8KEH1</accession>
<evidence type="ECO:0000256" key="1">
    <source>
        <dbReference type="ARBA" id="ARBA00022729"/>
    </source>
</evidence>
<keyword evidence="1 3" id="KW-0732">Signal</keyword>
<gene>
    <name evidence="4" type="ORF">GTP46_22530</name>
</gene>